<accession>A0AAU7LYK9</accession>
<organism evidence="2">
    <name type="scientific">Polaromonas hydrogenivorans</name>
    <dbReference type="NCBI Taxonomy" id="335476"/>
    <lineage>
        <taxon>Bacteria</taxon>
        <taxon>Pseudomonadati</taxon>
        <taxon>Pseudomonadota</taxon>
        <taxon>Betaproteobacteria</taxon>
        <taxon>Burkholderiales</taxon>
        <taxon>Comamonadaceae</taxon>
        <taxon>Polaromonas</taxon>
    </lineage>
</organism>
<sequence length="157" mass="16201">MACNALWAAAAPRAEGEPDQHIGGNEAASSRPLSAAPAEVGRTSGPWASAEGSIIAAIMSDHMVQIASMLATLQFEESGIVSWAKGCSMSTAIQARTAQPMTLTARMPIVSMGWRATREPMPGGGLSAEARSCCCIDPFPSCVDGQKGRIAHAQTSA</sequence>
<gene>
    <name evidence="2" type="ORF">ABLV49_23290</name>
</gene>
<geneLocation type="plasmid" evidence="2">
    <name>p2</name>
</geneLocation>
<feature type="compositionally biased region" description="Low complexity" evidence="1">
    <location>
        <begin position="27"/>
        <end position="38"/>
    </location>
</feature>
<proteinExistence type="predicted"/>
<protein>
    <submittedName>
        <fullName evidence="2">Uncharacterized protein</fullName>
    </submittedName>
</protein>
<keyword evidence="2" id="KW-0614">Plasmid</keyword>
<evidence type="ECO:0000256" key="1">
    <source>
        <dbReference type="SAM" id="MobiDB-lite"/>
    </source>
</evidence>
<evidence type="ECO:0000313" key="2">
    <source>
        <dbReference type="EMBL" id="XBP72737.1"/>
    </source>
</evidence>
<dbReference type="AlphaFoldDB" id="A0AAU7LYK9"/>
<name>A0AAU7LYK9_9BURK</name>
<dbReference type="RefSeq" id="WP_349282500.1">
    <property type="nucleotide sequence ID" value="NZ_CP157677.1"/>
</dbReference>
<reference evidence="2" key="1">
    <citation type="submission" date="2024-05" db="EMBL/GenBank/DDBJ databases">
        <authorList>
            <person name="Bunk B."/>
            <person name="Swiderski J."/>
            <person name="Sproer C."/>
            <person name="Thiel V."/>
        </authorList>
    </citation>
    <scope>NUCLEOTIDE SEQUENCE</scope>
    <source>
        <strain evidence="2">DSM 17735</strain>
        <plasmid evidence="2">p2</plasmid>
    </source>
</reference>
<dbReference type="EMBL" id="CP157677">
    <property type="protein sequence ID" value="XBP72737.1"/>
    <property type="molecule type" value="Genomic_DNA"/>
</dbReference>
<feature type="region of interest" description="Disordered" evidence="1">
    <location>
        <begin position="12"/>
        <end position="45"/>
    </location>
</feature>